<protein>
    <submittedName>
        <fullName evidence="4">DUF1311 domain-containing protein</fullName>
    </submittedName>
</protein>
<dbReference type="Pfam" id="PF12796">
    <property type="entry name" value="Ank_2"/>
    <property type="match status" value="1"/>
</dbReference>
<dbReference type="SUPFAM" id="SSF48403">
    <property type="entry name" value="Ankyrin repeat"/>
    <property type="match status" value="1"/>
</dbReference>
<dbReference type="SMART" id="SM00248">
    <property type="entry name" value="ANK"/>
    <property type="match status" value="2"/>
</dbReference>
<dbReference type="PROSITE" id="PS50088">
    <property type="entry name" value="ANK_REPEAT"/>
    <property type="match status" value="1"/>
</dbReference>
<feature type="chain" id="PRO_5021490963" evidence="2">
    <location>
        <begin position="31"/>
        <end position="662"/>
    </location>
</feature>
<keyword evidence="1" id="KW-0040">ANK repeat</keyword>
<evidence type="ECO:0000256" key="2">
    <source>
        <dbReference type="SAM" id="SignalP"/>
    </source>
</evidence>
<dbReference type="OrthoDB" id="7615179at2"/>
<evidence type="ECO:0000259" key="3">
    <source>
        <dbReference type="Pfam" id="PF07007"/>
    </source>
</evidence>
<dbReference type="RefSeq" id="WP_139939091.1">
    <property type="nucleotide sequence ID" value="NZ_JBHSYP010000003.1"/>
</dbReference>
<evidence type="ECO:0000256" key="1">
    <source>
        <dbReference type="PROSITE-ProRule" id="PRU00023"/>
    </source>
</evidence>
<dbReference type="Pfam" id="PF07007">
    <property type="entry name" value="LprI"/>
    <property type="match status" value="1"/>
</dbReference>
<proteinExistence type="predicted"/>
<dbReference type="InterPro" id="IPR036770">
    <property type="entry name" value="Ankyrin_rpt-contain_sf"/>
</dbReference>
<dbReference type="EMBL" id="VFIY01000005">
    <property type="protein sequence ID" value="TPD61603.1"/>
    <property type="molecule type" value="Genomic_DNA"/>
</dbReference>
<comment type="caution">
    <text evidence="4">The sequence shown here is derived from an EMBL/GenBank/DDBJ whole genome shotgun (WGS) entry which is preliminary data.</text>
</comment>
<keyword evidence="5" id="KW-1185">Reference proteome</keyword>
<accession>A0A501PME6</accession>
<keyword evidence="2" id="KW-0732">Signal</keyword>
<organism evidence="4 5">
    <name type="scientific">Emcibacter nanhaiensis</name>
    <dbReference type="NCBI Taxonomy" id="1505037"/>
    <lineage>
        <taxon>Bacteria</taxon>
        <taxon>Pseudomonadati</taxon>
        <taxon>Pseudomonadota</taxon>
        <taxon>Alphaproteobacteria</taxon>
        <taxon>Emcibacterales</taxon>
        <taxon>Emcibacteraceae</taxon>
        <taxon>Emcibacter</taxon>
    </lineage>
</organism>
<reference evidence="5" key="1">
    <citation type="submission" date="2019-06" db="EMBL/GenBank/DDBJ databases">
        <title>The complete genome of Emcibacter congregatus ZYLT.</title>
        <authorList>
            <person name="Zhao Z."/>
        </authorList>
    </citation>
    <scope>NUCLEOTIDE SEQUENCE [LARGE SCALE GENOMIC DNA]</scope>
    <source>
        <strain evidence="5">MCCC 1A06723</strain>
    </source>
</reference>
<dbReference type="AlphaFoldDB" id="A0A501PME6"/>
<name>A0A501PME6_9PROT</name>
<dbReference type="InterPro" id="IPR009739">
    <property type="entry name" value="LprI-like_N"/>
</dbReference>
<dbReference type="Gene3D" id="1.25.40.20">
    <property type="entry name" value="Ankyrin repeat-containing domain"/>
    <property type="match status" value="1"/>
</dbReference>
<feature type="repeat" description="ANK" evidence="1">
    <location>
        <begin position="497"/>
        <end position="529"/>
    </location>
</feature>
<feature type="signal peptide" evidence="2">
    <location>
        <begin position="1"/>
        <end position="30"/>
    </location>
</feature>
<evidence type="ECO:0000313" key="4">
    <source>
        <dbReference type="EMBL" id="TPD61603.1"/>
    </source>
</evidence>
<evidence type="ECO:0000313" key="5">
    <source>
        <dbReference type="Proteomes" id="UP000319148"/>
    </source>
</evidence>
<dbReference type="InterPro" id="IPR002110">
    <property type="entry name" value="Ankyrin_rpt"/>
</dbReference>
<dbReference type="PROSITE" id="PS50297">
    <property type="entry name" value="ANK_REP_REGION"/>
    <property type="match status" value="1"/>
</dbReference>
<dbReference type="Gene3D" id="1.20.1270.180">
    <property type="match status" value="1"/>
</dbReference>
<dbReference type="Proteomes" id="UP000319148">
    <property type="component" value="Unassembled WGS sequence"/>
</dbReference>
<gene>
    <name evidence="4" type="ORF">FIV46_05180</name>
</gene>
<feature type="domain" description="Lysozyme inhibitor LprI-like N-terminal" evidence="3">
    <location>
        <begin position="579"/>
        <end position="652"/>
    </location>
</feature>
<sequence>MERFSFTRLFAQFLSALLAGTMLLVPAAQSAEDFKPFRPHIIDGGDDPVCQVALKYYQRVFDSPNGAMGNEIEGPGVSYPPLEEFSAKYGSYQLQSIRYGSISLEGKERYLIYYDRPLYGNGYRFHTGFLTSADQFADLKKILEDNLKSGTPRGVEDLENRSGVSIIYPVRPPQRRPWKSTEQSYPFLYNGKLYIVVETVQRGTTFKNRSKNIFRVSPDGEASNVCLIELMQPFEDTNAKNELSFFSAYHKTVREMTRVKDSICIQSHTSPDQRAAKRGKLLTAMMVSRPWALNKRWEAMGRTEGGFREGFQKKHFSDWKYQDVWSYREAGVLDSARRDAKRELTRYYKKYFDMSDEEAAQLADDAVEGLPGGYYSLGVYYEQNKDFDALKGLIDGTFSDWSALGDLLTLKRQKKIPEYLLLMVDVPQQIGNLPDALKADTIINYFDKDLLMYAAHMNNYDAVKYLLAIDWPLERVTRFEQYRRGNFVGGCHYINRTNRSALTYAAENASIELIKLLVEAGMDTEIHDSQGNSLDYYINLNPRFSAEDKALGFNGLLAKYAEAEPVTPSFACGGKLSRLESAICSKPGLAIYDRELSRAYGKLRGRDDIGAQMKKSQVDWIGWRTRECRRYKEDFQLNACIARTTRARIRYLDYVSEAFDSM</sequence>